<keyword evidence="3" id="KW-0418">Kinase</keyword>
<dbReference type="GO" id="GO:0006772">
    <property type="term" value="P:thiamine metabolic process"/>
    <property type="evidence" value="ECO:0007669"/>
    <property type="project" value="InterPro"/>
</dbReference>
<gene>
    <name evidence="7" type="ORF">scyTo_0015714</name>
</gene>
<evidence type="ECO:0000256" key="4">
    <source>
        <dbReference type="ARBA" id="ARBA00022840"/>
    </source>
</evidence>
<feature type="domain" description="Thiamin pyrophosphokinase catalytic" evidence="5">
    <location>
        <begin position="11"/>
        <end position="75"/>
    </location>
</feature>
<keyword evidence="8" id="KW-1185">Reference proteome</keyword>
<dbReference type="OrthoDB" id="25149at2759"/>
<keyword evidence="4" id="KW-0067">ATP-binding</keyword>
<proteinExistence type="predicted"/>
<dbReference type="GO" id="GO:0004788">
    <property type="term" value="F:thiamine diphosphokinase activity"/>
    <property type="evidence" value="ECO:0007669"/>
    <property type="project" value="InterPro"/>
</dbReference>
<evidence type="ECO:0000259" key="6">
    <source>
        <dbReference type="Pfam" id="PF04265"/>
    </source>
</evidence>
<dbReference type="GO" id="GO:0016301">
    <property type="term" value="F:kinase activity"/>
    <property type="evidence" value="ECO:0007669"/>
    <property type="project" value="UniProtKB-KW"/>
</dbReference>
<dbReference type="Gene3D" id="3.40.50.10240">
    <property type="entry name" value="Thiamin pyrophosphokinase, catalytic domain"/>
    <property type="match status" value="1"/>
</dbReference>
<evidence type="ECO:0000313" key="7">
    <source>
        <dbReference type="EMBL" id="GCB77788.1"/>
    </source>
</evidence>
<dbReference type="GO" id="GO:0009229">
    <property type="term" value="P:thiamine diphosphate biosynthetic process"/>
    <property type="evidence" value="ECO:0007669"/>
    <property type="project" value="InterPro"/>
</dbReference>
<dbReference type="FunFam" id="3.40.50.10240:FF:000006">
    <property type="entry name" value="Thiamin pyrophosphokinase 1"/>
    <property type="match status" value="1"/>
</dbReference>
<keyword evidence="1" id="KW-0808">Transferase</keyword>
<dbReference type="OMA" id="EHESCHC"/>
<evidence type="ECO:0000256" key="1">
    <source>
        <dbReference type="ARBA" id="ARBA00022679"/>
    </source>
</evidence>
<evidence type="ECO:0000256" key="2">
    <source>
        <dbReference type="ARBA" id="ARBA00022741"/>
    </source>
</evidence>
<dbReference type="Proteomes" id="UP000288216">
    <property type="component" value="Unassembled WGS sequence"/>
</dbReference>
<dbReference type="InterPro" id="IPR036759">
    <property type="entry name" value="TPK_catalytic_sf"/>
</dbReference>
<organism evidence="7 8">
    <name type="scientific">Scyliorhinus torazame</name>
    <name type="common">Cloudy catshark</name>
    <name type="synonym">Catulus torazame</name>
    <dbReference type="NCBI Taxonomy" id="75743"/>
    <lineage>
        <taxon>Eukaryota</taxon>
        <taxon>Metazoa</taxon>
        <taxon>Chordata</taxon>
        <taxon>Craniata</taxon>
        <taxon>Vertebrata</taxon>
        <taxon>Chondrichthyes</taxon>
        <taxon>Elasmobranchii</taxon>
        <taxon>Galeomorphii</taxon>
        <taxon>Galeoidea</taxon>
        <taxon>Carcharhiniformes</taxon>
        <taxon>Scyliorhinidae</taxon>
        <taxon>Scyliorhinus</taxon>
    </lineage>
</organism>
<dbReference type="GO" id="GO:0005524">
    <property type="term" value="F:ATP binding"/>
    <property type="evidence" value="ECO:0007669"/>
    <property type="project" value="UniProtKB-KW"/>
</dbReference>
<dbReference type="SUPFAM" id="SSF63862">
    <property type="entry name" value="Thiamin pyrophosphokinase, substrate-binding domain"/>
    <property type="match status" value="1"/>
</dbReference>
<accession>A0A401PXG0</accession>
<dbReference type="AlphaFoldDB" id="A0A401PXG0"/>
<dbReference type="InterPro" id="IPR036371">
    <property type="entry name" value="TPK_B1-bd_sf"/>
</dbReference>
<dbReference type="GO" id="GO:0030975">
    <property type="term" value="F:thiamine binding"/>
    <property type="evidence" value="ECO:0007669"/>
    <property type="project" value="InterPro"/>
</dbReference>
<dbReference type="InterPro" id="IPR007371">
    <property type="entry name" value="TPK_catalytic"/>
</dbReference>
<keyword evidence="2" id="KW-0547">Nucleotide-binding</keyword>
<evidence type="ECO:0000313" key="8">
    <source>
        <dbReference type="Proteomes" id="UP000288216"/>
    </source>
</evidence>
<dbReference type="SUPFAM" id="SSF63999">
    <property type="entry name" value="Thiamin pyrophosphokinase, catalytic domain"/>
    <property type="match status" value="1"/>
</dbReference>
<dbReference type="InterPro" id="IPR006282">
    <property type="entry name" value="Thi_PPkinase"/>
</dbReference>
<dbReference type="PANTHER" id="PTHR13622:SF8">
    <property type="entry name" value="THIAMIN PYROPHOSPHOKINASE 1"/>
    <property type="match status" value="1"/>
</dbReference>
<comment type="caution">
    <text evidence="7">The sequence shown here is derived from an EMBL/GenBank/DDBJ whole genome shotgun (WGS) entry which is preliminary data.</text>
</comment>
<evidence type="ECO:0000259" key="5">
    <source>
        <dbReference type="Pfam" id="PF04263"/>
    </source>
</evidence>
<dbReference type="STRING" id="75743.A0A401PXG0"/>
<protein>
    <submittedName>
        <fullName evidence="7">Uncharacterized protein</fullName>
    </submittedName>
</protein>
<dbReference type="Pfam" id="PF04263">
    <property type="entry name" value="TPK_catalytic"/>
    <property type="match status" value="1"/>
</dbReference>
<dbReference type="NCBIfam" id="TIGR01378">
    <property type="entry name" value="thi_PPkinase"/>
    <property type="match status" value="1"/>
</dbReference>
<sequence>MEGSMLLYLIKCEIIDTPDQDFTDFTKCLLILLQKVKEQGLEVDDVIVLGGIGGRLDQIMASVETLFHATKITKLPVIIIQDTSLAYLLQPGHHRLCVDTGLEAKWCGLIPVGNACNNVTTTGLKWNLKTVILEHESCHCQLTTTFQFSMIEFPYI</sequence>
<dbReference type="EMBL" id="BFAA01009045">
    <property type="protein sequence ID" value="GCB77788.1"/>
    <property type="molecule type" value="Genomic_DNA"/>
</dbReference>
<name>A0A401PXG0_SCYTO</name>
<dbReference type="Pfam" id="PF04265">
    <property type="entry name" value="TPK_B1_binding"/>
    <property type="match status" value="1"/>
</dbReference>
<evidence type="ECO:0000256" key="3">
    <source>
        <dbReference type="ARBA" id="ARBA00022777"/>
    </source>
</evidence>
<dbReference type="InterPro" id="IPR007373">
    <property type="entry name" value="Thiamin_PyroPKinase_B1-bd"/>
</dbReference>
<feature type="domain" description="Thiamin pyrophosphokinase thiamin-binding" evidence="6">
    <location>
        <begin position="93"/>
        <end position="130"/>
    </location>
</feature>
<reference evidence="7 8" key="1">
    <citation type="journal article" date="2018" name="Nat. Ecol. Evol.">
        <title>Shark genomes provide insights into elasmobranch evolution and the origin of vertebrates.</title>
        <authorList>
            <person name="Hara Y"/>
            <person name="Yamaguchi K"/>
            <person name="Onimaru K"/>
            <person name="Kadota M"/>
            <person name="Koyanagi M"/>
            <person name="Keeley SD"/>
            <person name="Tatsumi K"/>
            <person name="Tanaka K"/>
            <person name="Motone F"/>
            <person name="Kageyama Y"/>
            <person name="Nozu R"/>
            <person name="Adachi N"/>
            <person name="Nishimura O"/>
            <person name="Nakagawa R"/>
            <person name="Tanegashima C"/>
            <person name="Kiyatake I"/>
            <person name="Matsumoto R"/>
            <person name="Murakumo K"/>
            <person name="Nishida K"/>
            <person name="Terakita A"/>
            <person name="Kuratani S"/>
            <person name="Sato K"/>
            <person name="Hyodo S Kuraku.S."/>
        </authorList>
    </citation>
    <scope>NUCLEOTIDE SEQUENCE [LARGE SCALE GENOMIC DNA]</scope>
</reference>
<dbReference type="PANTHER" id="PTHR13622">
    <property type="entry name" value="THIAMIN PYROPHOSPHOKINASE"/>
    <property type="match status" value="1"/>
</dbReference>